<feature type="compositionally biased region" description="Polar residues" evidence="2">
    <location>
        <begin position="2257"/>
        <end position="2267"/>
    </location>
</feature>
<dbReference type="GO" id="GO:0017056">
    <property type="term" value="F:structural constituent of nuclear pore"/>
    <property type="evidence" value="ECO:0007669"/>
    <property type="project" value="TreeGrafter"/>
</dbReference>
<feature type="region of interest" description="Disordered" evidence="2">
    <location>
        <begin position="2208"/>
        <end position="2239"/>
    </location>
</feature>
<feature type="region of interest" description="Disordered" evidence="2">
    <location>
        <begin position="1704"/>
        <end position="1727"/>
    </location>
</feature>
<feature type="region of interest" description="Disordered" evidence="2">
    <location>
        <begin position="2164"/>
        <end position="2194"/>
    </location>
</feature>
<feature type="compositionally biased region" description="Low complexity" evidence="2">
    <location>
        <begin position="2129"/>
        <end position="2140"/>
    </location>
</feature>
<feature type="compositionally biased region" description="Acidic residues" evidence="2">
    <location>
        <begin position="258"/>
        <end position="272"/>
    </location>
</feature>
<feature type="coiled-coil region" evidence="1">
    <location>
        <begin position="873"/>
        <end position="900"/>
    </location>
</feature>
<dbReference type="GO" id="GO:0005643">
    <property type="term" value="C:nuclear pore"/>
    <property type="evidence" value="ECO:0007669"/>
    <property type="project" value="TreeGrafter"/>
</dbReference>
<feature type="coiled-coil region" evidence="1">
    <location>
        <begin position="498"/>
        <end position="528"/>
    </location>
</feature>
<dbReference type="Pfam" id="PF07926">
    <property type="entry name" value="TPR_MLP1_2"/>
    <property type="match status" value="1"/>
</dbReference>
<feature type="coiled-coil region" evidence="1">
    <location>
        <begin position="1330"/>
        <end position="1549"/>
    </location>
</feature>
<feature type="compositionally biased region" description="Basic and acidic residues" evidence="2">
    <location>
        <begin position="464"/>
        <end position="474"/>
    </location>
</feature>
<feature type="domain" description="Nucleoprotein TPR/MLP1-2" evidence="3">
    <location>
        <begin position="1578"/>
        <end position="1701"/>
    </location>
</feature>
<organism evidence="4">
    <name type="scientific">Corethron hystrix</name>
    <dbReference type="NCBI Taxonomy" id="216773"/>
    <lineage>
        <taxon>Eukaryota</taxon>
        <taxon>Sar</taxon>
        <taxon>Stramenopiles</taxon>
        <taxon>Ochrophyta</taxon>
        <taxon>Bacillariophyta</taxon>
        <taxon>Coscinodiscophyceae</taxon>
        <taxon>Corethrophycidae</taxon>
        <taxon>Corethrales</taxon>
        <taxon>Corethraceae</taxon>
        <taxon>Corethron</taxon>
    </lineage>
</organism>
<feature type="coiled-coil region" evidence="1">
    <location>
        <begin position="799"/>
        <end position="826"/>
    </location>
</feature>
<sequence length="2478" mass="276401">MSSVSPRAPNESHLPNTEELESEGNAGVKATAASEAGAPEVLSSEAVASKTAATEAVAIKTSASEVISLEALASETAVLKSVVSKKTGLGAKASKVATPKAKVTETEARVTFEAGTIETAEETTLKVEVPESAEESDVHAKNKRHIPSSPNESVETVDVNLRRPSSLDDQRGASDTPASPIAEGEEEPGASSSPYEEDEEAYEGESEREEDNEEDDEEDDEEDEDDEDGEDRSVVEISSSSSVAPDDDTEAYMSEVVRDDESDDEEDEQDNSVEDRVHAIPMDEGSDEDGDEGDDEGEEMMRDVENDHPTEVEEEVEDEDEMVAETPADDFREDLEMENDVEDEELANDEEEMEIVAERVGGGGPALVPVGEDGDDNGAVVSEQGEGVDKDAVRGYLMEEEEMGAEMMDEREEETLRSEDDIYKVKTDVAIREETAPKITLSEKIEEQGEKNVAAFMESSSSQTDEKIEPKKEMAAGNSPPTATEEKNLTRSSLQSVEENEVAAFKNLEREKELLEDAYVMMKKKETENDTRLGSKSKKDENVLLATVLGGSSKETTVQEKITESSFNNLTEEDKEICMTKDCDNDTLSPAQDNDQEDEFGDIVDEKFEGEKEYSEAEEASRAIQVEAILGHLEQKYITLKASHQSLLSKHSTFISSSETQAFESRSYINDLEKKMDEAVRQARLVEIEREAAVRKFKSLERQSNDMKVEKARGIEREDALQDEIEELNQNLQESKMSLRQARAQASLSNASSLPLQHSLDSSHKELTITKEQNSFLESELERCSEDLRGTKRATSVQILELKTLKEIKEAECVEYERQLLTLRKSSERLLFEKKSEAEKLRESEVALAKQEVDFANHLDAQRKLVELHQFQLEEERVRTQDLERTLQMVSAQAEQVEMEWRQKSMDNSAELETEREHRLQAEKQLGEVQHLLNLEKSKAVRRASIAASSSSSSAPGRVTDVVALIESGASLTDLYDRVVDAERDLNSEKEQRNHVEQTLSKIVKEMEAKAPLLAAQRREYTRLRESYSAMEEKLADTLEKMQESQAELEECIEENGRYSRANRAITAENQELGNQVQQLLWSRVNHEDSATTFSSIKELQNQNQQLYRQVHELNETLEQERKMSRSEELKIALQTAEEELSQIRDDQKRQQELVKGVVSQRDMYRQLLAKADQYFIEGGNGNKPSGLLAAAEVKTVASLKCDLMALTSENNRNRELLQKAKYLETSLSSDLHGVRQDLNVSRGEGTRLTAELKFYQTRSESLETEVSTLKSEAGHSSKMRTDLQSVNVQLSKQLGQVEATHSKVLQNSCQLQSKAKHLEVQMESSKSTSDRLNIENDLLRKELARNENLLESVQRIEAGISTHSNGELMRLKSEVKLLKHELEKEKVRSKTELEVLGNSLKVSSDARSDAEKKEKKSKEKIEKLELELGEIEKELLEAQKKLSKSTVELSRWEAEGAEGVEKSRLALLSEKEDTITTLQNDLTSLRNELKKVKEHMEYYCKVAKTNETALSELTTTSDRYQKEKASEIEELKQTIAEQKIQAVSTAEKLKLKEHALNETSDRLCSTKLDLENQSANLHTQTCTAKQEISSLQSRLKALENDVRTQTASLVTARENYERELQLHAEARTDLRNVLEGKKRIAKKLNTAELKSESIEVGFSNAKKEWELYRTRTEEEKQTLEERVEVLSNQNSLLHAQMSSLSVSLEKLQSHGGSSSSEEDPSDDQEKSIKALRDVIQFMRKEKEIIQAKMKVMQHDLEHVRSTKEVTAKALDETRAELKLRDDENALKGDSTIEVKHVTADQIQQLNLLRESNVMLREDSQRSLTKLENANKKLHEAKSALAPTMEKMRMLDAEKQALEIEKNSVEKELEVWRGRVKGLVDRYHQIDPNEHEKLLERVVTYEKKLQLEKEAKTKVEQSSASVKTIIIKLNKELAQCRSELKSRNANENEKDAFKARLASIMTEYNNAKSRMENLTRYLRNQKNINETLRKNHKEEIDALKKEMEENISRKATTDIAATLTAQDPPKLGKKTPINSDVTSTTIATTLTELSVSHLIEKPALSQSEKEFKNANSIIERTSVKSALTTQAPSKTELPKKGLKFVPTKKKIISLRKTTAPLSGVDNKKRQRPSESVASALSSAVATNVADNTTTKDFKGQFQSIETATTAGKKSKKVKEDKPLSIDEIPNGPAASGKGIMLNTTQLNVDPVSMGPEQRTKATASCPSPSPSNEGTEFTTQQNTGTQLNALKEKLKKRKAQLQATKRSSCSPEPNLVKKKTEDNKEENFALSFKVEATKTDLATSLSTKVVGSAGTSGSIVITPATAAPTVKIAKPSAILPPRAPTPPTFGTVANEVALSSANTSKNKKLIKDGNAVSSFSPFLPLKPPTSAKDSTPLTFGMSSNITLPVPSKSDVTNSSVSENTFHSMTLPFGVVKSPFGIISSFGGEENSGKSLQKNTEMSSSNADKVCDSMGTDMVKNNK</sequence>
<reference evidence="4" key="1">
    <citation type="submission" date="2021-01" db="EMBL/GenBank/DDBJ databases">
        <authorList>
            <person name="Corre E."/>
            <person name="Pelletier E."/>
            <person name="Niang G."/>
            <person name="Scheremetjew M."/>
            <person name="Finn R."/>
            <person name="Kale V."/>
            <person name="Holt S."/>
            <person name="Cochrane G."/>
            <person name="Meng A."/>
            <person name="Brown T."/>
            <person name="Cohen L."/>
        </authorList>
    </citation>
    <scope>NUCLEOTIDE SEQUENCE</scope>
    <source>
        <strain evidence="4">308</strain>
    </source>
</reference>
<feature type="compositionally biased region" description="Acidic residues" evidence="2">
    <location>
        <begin position="312"/>
        <end position="336"/>
    </location>
</feature>
<protein>
    <recommendedName>
        <fullName evidence="3">Nucleoprotein TPR/MLP1-2 domain-containing protein</fullName>
    </recommendedName>
</protein>
<feature type="compositionally biased region" description="Polar residues" evidence="2">
    <location>
        <begin position="2448"/>
        <end position="2462"/>
    </location>
</feature>
<evidence type="ECO:0000259" key="3">
    <source>
        <dbReference type="Pfam" id="PF07926"/>
    </source>
</evidence>
<dbReference type="GO" id="GO:0006606">
    <property type="term" value="P:protein import into nucleus"/>
    <property type="evidence" value="ECO:0007669"/>
    <property type="project" value="InterPro"/>
</dbReference>
<feature type="region of interest" description="Disordered" evidence="2">
    <location>
        <begin position="2254"/>
        <end position="2279"/>
    </location>
</feature>
<feature type="compositionally biased region" description="Acidic residues" evidence="2">
    <location>
        <begin position="195"/>
        <end position="230"/>
    </location>
</feature>
<dbReference type="GO" id="GO:0006406">
    <property type="term" value="P:mRNA export from nucleus"/>
    <property type="evidence" value="ECO:0007669"/>
    <property type="project" value="TreeGrafter"/>
</dbReference>
<feature type="coiled-coil region" evidence="1">
    <location>
        <begin position="1097"/>
        <end position="1154"/>
    </location>
</feature>
<evidence type="ECO:0000256" key="1">
    <source>
        <dbReference type="SAM" id="Coils"/>
    </source>
</evidence>
<dbReference type="EMBL" id="HBFR01031881">
    <property type="protein sequence ID" value="CAD8895906.1"/>
    <property type="molecule type" value="Transcribed_RNA"/>
</dbReference>
<feature type="region of interest" description="Disordered" evidence="2">
    <location>
        <begin position="361"/>
        <end position="394"/>
    </location>
</feature>
<dbReference type="PANTHER" id="PTHR18898:SF2">
    <property type="entry name" value="NUCLEOPROTEIN TPR"/>
    <property type="match status" value="1"/>
</dbReference>
<feature type="coiled-coil region" evidence="1">
    <location>
        <begin position="1589"/>
        <end position="1634"/>
    </location>
</feature>
<feature type="region of interest" description="Disordered" evidence="2">
    <location>
        <begin position="2118"/>
        <end position="2140"/>
    </location>
</feature>
<dbReference type="PANTHER" id="PTHR18898">
    <property type="entry name" value="NUCLEOPROTEIN TPR-RELATED"/>
    <property type="match status" value="1"/>
</dbReference>
<accession>A0A7S1FWX9</accession>
<name>A0A7S1FWX9_9STRA</name>
<feature type="region of interest" description="Disordered" evidence="2">
    <location>
        <begin position="1"/>
        <end position="52"/>
    </location>
</feature>
<evidence type="ECO:0000256" key="2">
    <source>
        <dbReference type="SAM" id="MobiDB-lite"/>
    </source>
</evidence>
<proteinExistence type="predicted"/>
<feature type="compositionally biased region" description="Acidic residues" evidence="2">
    <location>
        <begin position="284"/>
        <end position="298"/>
    </location>
</feature>
<feature type="coiled-coil region" evidence="1">
    <location>
        <begin position="669"/>
        <end position="745"/>
    </location>
</feature>
<gene>
    <name evidence="4" type="ORF">CHYS00102_LOCUS23120</name>
</gene>
<feature type="coiled-coil region" evidence="1">
    <location>
        <begin position="1817"/>
        <end position="2009"/>
    </location>
</feature>
<dbReference type="InterPro" id="IPR012929">
    <property type="entry name" value="Nucleoprot-TPR/MLP1-2_dom"/>
</dbReference>
<dbReference type="SUPFAM" id="SSF57997">
    <property type="entry name" value="Tropomyosin"/>
    <property type="match status" value="1"/>
</dbReference>
<evidence type="ECO:0000313" key="4">
    <source>
        <dbReference type="EMBL" id="CAD8895906.1"/>
    </source>
</evidence>
<feature type="coiled-coil region" evidence="1">
    <location>
        <begin position="972"/>
        <end position="1062"/>
    </location>
</feature>
<feature type="region of interest" description="Disordered" evidence="2">
    <location>
        <begin position="2442"/>
        <end position="2478"/>
    </location>
</feature>
<feature type="region of interest" description="Disordered" evidence="2">
    <location>
        <begin position="116"/>
        <end position="336"/>
    </location>
</feature>
<feature type="compositionally biased region" description="Basic and acidic residues" evidence="2">
    <location>
        <begin position="299"/>
        <end position="311"/>
    </location>
</feature>
<feature type="compositionally biased region" description="Polar residues" evidence="2">
    <location>
        <begin position="2216"/>
        <end position="2239"/>
    </location>
</feature>
<keyword evidence="1" id="KW-0175">Coiled coil</keyword>
<feature type="region of interest" description="Disordered" evidence="2">
    <location>
        <begin position="455"/>
        <end position="498"/>
    </location>
</feature>
<feature type="coiled-coil region" evidence="1">
    <location>
        <begin position="1663"/>
        <end position="1697"/>
    </location>
</feature>